<proteinExistence type="predicted"/>
<evidence type="ECO:0000313" key="1">
    <source>
        <dbReference type="EMBL" id="CAF1699028.1"/>
    </source>
</evidence>
<accession>A0A816I8M5</accession>
<dbReference type="AlphaFoldDB" id="A0A816I8M5"/>
<organism evidence="1">
    <name type="scientific">Brassica napus</name>
    <name type="common">Rape</name>
    <dbReference type="NCBI Taxonomy" id="3708"/>
    <lineage>
        <taxon>Eukaryota</taxon>
        <taxon>Viridiplantae</taxon>
        <taxon>Streptophyta</taxon>
        <taxon>Embryophyta</taxon>
        <taxon>Tracheophyta</taxon>
        <taxon>Spermatophyta</taxon>
        <taxon>Magnoliopsida</taxon>
        <taxon>eudicotyledons</taxon>
        <taxon>Gunneridae</taxon>
        <taxon>Pentapetalae</taxon>
        <taxon>rosids</taxon>
        <taxon>malvids</taxon>
        <taxon>Brassicales</taxon>
        <taxon>Brassicaceae</taxon>
        <taxon>Brassiceae</taxon>
        <taxon>Brassica</taxon>
    </lineage>
</organism>
<dbReference type="Proteomes" id="UP001295469">
    <property type="component" value="Chromosome C03"/>
</dbReference>
<name>A0A816I8M5_BRANA</name>
<reference evidence="1" key="1">
    <citation type="submission" date="2021-01" db="EMBL/GenBank/DDBJ databases">
        <authorList>
            <consortium name="Genoscope - CEA"/>
            <person name="William W."/>
        </authorList>
    </citation>
    <scope>NUCLEOTIDE SEQUENCE</scope>
</reference>
<protein>
    <submittedName>
        <fullName evidence="1">(rape) hypothetical protein</fullName>
    </submittedName>
</protein>
<dbReference type="EMBL" id="HG994367">
    <property type="protein sequence ID" value="CAF1699028.1"/>
    <property type="molecule type" value="Genomic_DNA"/>
</dbReference>
<gene>
    <name evidence="1" type="ORF">DARMORV10_C03P16900.1</name>
</gene>
<sequence length="81" mass="8752">MEVTVVCPHCHSGCKYKGTAALKLANEHSINAAARLQLPEAELVPTLVDNNYFHFVLASDNILAASVVAKSLVQNSLRPHN</sequence>